<dbReference type="Pfam" id="PF02671">
    <property type="entry name" value="PAH"/>
    <property type="match status" value="1"/>
</dbReference>
<dbReference type="Gene3D" id="1.20.1160.11">
    <property type="entry name" value="Paired amphipathic helix"/>
    <property type="match status" value="1"/>
</dbReference>
<evidence type="ECO:0000313" key="5">
    <source>
        <dbReference type="EMBL" id="ABR16907.1"/>
    </source>
</evidence>
<comment type="subcellular location">
    <subcellularLocation>
        <location evidence="1 4">Nucleus</location>
    </subcellularLocation>
</comment>
<dbReference type="InterPro" id="IPR039774">
    <property type="entry name" value="Sin3-like"/>
</dbReference>
<evidence type="ECO:0000256" key="1">
    <source>
        <dbReference type="ARBA" id="ARBA00004123"/>
    </source>
</evidence>
<name>B8LMM7_PICSI</name>
<sequence length="106" mass="11934">MNPEYSGALQPSGGSKRLITDEDLAYANADKDTFTEALVYVNAVKETFKDRKEKINKVDAISMVKELLKGHHDLLLGFNTFLPKGCEFTLPLDEEAINYVNKIRII</sequence>
<evidence type="ECO:0000256" key="2">
    <source>
        <dbReference type="ARBA" id="ARBA00022491"/>
    </source>
</evidence>
<dbReference type="GO" id="GO:0003714">
    <property type="term" value="F:transcription corepressor activity"/>
    <property type="evidence" value="ECO:0007669"/>
    <property type="project" value="InterPro"/>
</dbReference>
<evidence type="ECO:0000256" key="4">
    <source>
        <dbReference type="PROSITE-ProRule" id="PRU00810"/>
    </source>
</evidence>
<protein>
    <submittedName>
        <fullName evidence="5">Uncharacterized protein</fullName>
    </submittedName>
</protein>
<dbReference type="PROSITE" id="PS51477">
    <property type="entry name" value="PAH"/>
    <property type="match status" value="1"/>
</dbReference>
<organism evidence="5">
    <name type="scientific">Picea sitchensis</name>
    <name type="common">Sitka spruce</name>
    <name type="synonym">Pinus sitchensis</name>
    <dbReference type="NCBI Taxonomy" id="3332"/>
    <lineage>
        <taxon>Eukaryota</taxon>
        <taxon>Viridiplantae</taxon>
        <taxon>Streptophyta</taxon>
        <taxon>Embryophyta</taxon>
        <taxon>Tracheophyta</taxon>
        <taxon>Spermatophyta</taxon>
        <taxon>Pinopsida</taxon>
        <taxon>Pinidae</taxon>
        <taxon>Conifers I</taxon>
        <taxon>Pinales</taxon>
        <taxon>Pinaceae</taxon>
        <taxon>Picea</taxon>
    </lineage>
</organism>
<dbReference type="PANTHER" id="PTHR12346:SF0">
    <property type="entry name" value="SIN3A, ISOFORM G"/>
    <property type="match status" value="1"/>
</dbReference>
<dbReference type="InterPro" id="IPR003822">
    <property type="entry name" value="PAH"/>
</dbReference>
<dbReference type="PANTHER" id="PTHR12346">
    <property type="entry name" value="SIN3B-RELATED"/>
    <property type="match status" value="1"/>
</dbReference>
<accession>B8LMM7</accession>
<dbReference type="InterPro" id="IPR036600">
    <property type="entry name" value="PAH_sf"/>
</dbReference>
<dbReference type="GO" id="GO:0000122">
    <property type="term" value="P:negative regulation of transcription by RNA polymerase II"/>
    <property type="evidence" value="ECO:0007669"/>
    <property type="project" value="TreeGrafter"/>
</dbReference>
<evidence type="ECO:0000256" key="3">
    <source>
        <dbReference type="ARBA" id="ARBA00023242"/>
    </source>
</evidence>
<dbReference type="SUPFAM" id="SSF47762">
    <property type="entry name" value="PAH2 domain"/>
    <property type="match status" value="1"/>
</dbReference>
<reference evidence="5" key="1">
    <citation type="submission" date="2007-06" db="EMBL/GenBank/DDBJ databases">
        <title>Full length cDNA sequences from Sitka Spruce (Picea sitchensis).</title>
        <authorList>
            <person name="Ralph S.G."/>
            <person name="Chun H.E."/>
            <person name="Liao N."/>
            <person name="Ali J."/>
            <person name="Reid K."/>
            <person name="Kolosova N."/>
            <person name="Cooper N."/>
            <person name="Cullis C."/>
            <person name="Jancsik S."/>
            <person name="Moore R."/>
            <person name="Mayo M."/>
            <person name="Wagner S."/>
            <person name="Holt R.A."/>
            <person name="Jones S.J.M."/>
            <person name="Marra M.A."/>
            <person name="Ritland C.E."/>
            <person name="Ritland K."/>
            <person name="Bohlmann J."/>
        </authorList>
    </citation>
    <scope>NUCLEOTIDE SEQUENCE</scope>
    <source>
        <tissue evidence="5">Green portion of the leader tissue</tissue>
    </source>
</reference>
<keyword evidence="2" id="KW-0678">Repressor</keyword>
<dbReference type="AlphaFoldDB" id="B8LMM7"/>
<proteinExistence type="evidence at transcript level"/>
<dbReference type="GO" id="GO:0000118">
    <property type="term" value="C:histone deacetylase complex"/>
    <property type="evidence" value="ECO:0007669"/>
    <property type="project" value="TreeGrafter"/>
</dbReference>
<dbReference type="EMBL" id="EF677052">
    <property type="protein sequence ID" value="ABR16907.1"/>
    <property type="molecule type" value="mRNA"/>
</dbReference>
<keyword evidence="3 4" id="KW-0539">Nucleus</keyword>
<dbReference type="GO" id="GO:0000785">
    <property type="term" value="C:chromatin"/>
    <property type="evidence" value="ECO:0007669"/>
    <property type="project" value="TreeGrafter"/>
</dbReference>